<sequence>MDFSELLGFLIILKESIKLVGKNRILMASILILSNLLPSILLLLFLHLFFQSYMTPNPEPDSGSINPTPQYMSLLLVVEITFLIAYFVISHISGIATILVSSASYTGTNLSSKDLLSSIKRTWTKPLVWAHFRVSAHPPARSQPIIFVLVILLALMFSILVVWLVFVYPNIYTISLAILLGTTVFISQLYTSVVSALSIVVSVLEEMSKPEAFKKAGNLVKGQRLHGFMLNLFFTMLFLIIILVLYLGDEGSMSLTKYALLLVNIISVLKMVLLMAYTVFYFQCKKHHGEEIDVHGNLDYTKLSTTIELGNDIP</sequence>
<keyword evidence="1" id="KW-0812">Transmembrane</keyword>
<feature type="transmembrane region" description="Helical" evidence="1">
    <location>
        <begin position="70"/>
        <end position="89"/>
    </location>
</feature>
<name>A0ABR0XC58_REHGL</name>
<feature type="transmembrane region" description="Helical" evidence="1">
    <location>
        <begin position="258"/>
        <end position="282"/>
    </location>
</feature>
<feature type="transmembrane region" description="Helical" evidence="1">
    <location>
        <begin position="145"/>
        <end position="168"/>
    </location>
</feature>
<gene>
    <name evidence="2" type="ORF">DH2020_010979</name>
</gene>
<dbReference type="Proteomes" id="UP001318860">
    <property type="component" value="Unassembled WGS sequence"/>
</dbReference>
<comment type="caution">
    <text evidence="2">The sequence shown here is derived from an EMBL/GenBank/DDBJ whole genome shotgun (WGS) entry which is preliminary data.</text>
</comment>
<dbReference type="EMBL" id="JABTTQ020000005">
    <property type="protein sequence ID" value="KAK6156731.1"/>
    <property type="molecule type" value="Genomic_DNA"/>
</dbReference>
<feature type="transmembrane region" description="Helical" evidence="1">
    <location>
        <begin position="174"/>
        <end position="204"/>
    </location>
</feature>
<feature type="transmembrane region" description="Helical" evidence="1">
    <location>
        <begin position="225"/>
        <end position="246"/>
    </location>
</feature>
<reference evidence="2 3" key="1">
    <citation type="journal article" date="2021" name="Comput. Struct. Biotechnol. J.">
        <title>De novo genome assembly of the potent medicinal plant Rehmannia glutinosa using nanopore technology.</title>
        <authorList>
            <person name="Ma L."/>
            <person name="Dong C."/>
            <person name="Song C."/>
            <person name="Wang X."/>
            <person name="Zheng X."/>
            <person name="Niu Y."/>
            <person name="Chen S."/>
            <person name="Feng W."/>
        </authorList>
    </citation>
    <scope>NUCLEOTIDE SEQUENCE [LARGE SCALE GENOMIC DNA]</scope>
    <source>
        <strain evidence="2">DH-2019</strain>
    </source>
</reference>
<protein>
    <submittedName>
        <fullName evidence="2">Uncharacterized protein</fullName>
    </submittedName>
</protein>
<evidence type="ECO:0000313" key="2">
    <source>
        <dbReference type="EMBL" id="KAK6156731.1"/>
    </source>
</evidence>
<evidence type="ECO:0000313" key="3">
    <source>
        <dbReference type="Proteomes" id="UP001318860"/>
    </source>
</evidence>
<proteinExistence type="predicted"/>
<feature type="transmembrane region" description="Helical" evidence="1">
    <location>
        <begin position="25"/>
        <end position="50"/>
    </location>
</feature>
<evidence type="ECO:0000256" key="1">
    <source>
        <dbReference type="SAM" id="Phobius"/>
    </source>
</evidence>
<keyword evidence="1" id="KW-1133">Transmembrane helix</keyword>
<dbReference type="PANTHER" id="PTHR33133">
    <property type="entry name" value="OS08G0107100 PROTEIN-RELATED"/>
    <property type="match status" value="1"/>
</dbReference>
<keyword evidence="3" id="KW-1185">Reference proteome</keyword>
<dbReference type="PANTHER" id="PTHR33133:SF1">
    <property type="entry name" value="EXPRESSED PROTEIN-RELATED"/>
    <property type="match status" value="1"/>
</dbReference>
<keyword evidence="1" id="KW-0472">Membrane</keyword>
<organism evidence="2 3">
    <name type="scientific">Rehmannia glutinosa</name>
    <name type="common">Chinese foxglove</name>
    <dbReference type="NCBI Taxonomy" id="99300"/>
    <lineage>
        <taxon>Eukaryota</taxon>
        <taxon>Viridiplantae</taxon>
        <taxon>Streptophyta</taxon>
        <taxon>Embryophyta</taxon>
        <taxon>Tracheophyta</taxon>
        <taxon>Spermatophyta</taxon>
        <taxon>Magnoliopsida</taxon>
        <taxon>eudicotyledons</taxon>
        <taxon>Gunneridae</taxon>
        <taxon>Pentapetalae</taxon>
        <taxon>asterids</taxon>
        <taxon>lamiids</taxon>
        <taxon>Lamiales</taxon>
        <taxon>Orobanchaceae</taxon>
        <taxon>Rehmannieae</taxon>
        <taxon>Rehmannia</taxon>
    </lineage>
</organism>
<accession>A0ABR0XC58</accession>